<dbReference type="EMBL" id="JAYMYQ010000010">
    <property type="protein sequence ID" value="KAK7307923.1"/>
    <property type="molecule type" value="Genomic_DNA"/>
</dbReference>
<evidence type="ECO:0000313" key="2">
    <source>
        <dbReference type="Proteomes" id="UP001367508"/>
    </source>
</evidence>
<name>A0AAN9PSJ1_CANGL</name>
<dbReference type="Proteomes" id="UP001367508">
    <property type="component" value="Unassembled WGS sequence"/>
</dbReference>
<keyword evidence="2" id="KW-1185">Reference proteome</keyword>
<protein>
    <submittedName>
        <fullName evidence="1">Uncharacterized protein</fullName>
    </submittedName>
</protein>
<gene>
    <name evidence="1" type="ORF">VNO77_41407</name>
</gene>
<accession>A0AAN9PSJ1</accession>
<proteinExistence type="predicted"/>
<reference evidence="1 2" key="1">
    <citation type="submission" date="2024-01" db="EMBL/GenBank/DDBJ databases">
        <title>The genomes of 5 underutilized Papilionoideae crops provide insights into root nodulation and disease resistanc.</title>
        <authorList>
            <person name="Jiang F."/>
        </authorList>
    </citation>
    <scope>NUCLEOTIDE SEQUENCE [LARGE SCALE GENOMIC DNA]</scope>
    <source>
        <strain evidence="1">LVBAO_FW01</strain>
        <tissue evidence="1">Leaves</tissue>
    </source>
</reference>
<comment type="caution">
    <text evidence="1">The sequence shown here is derived from an EMBL/GenBank/DDBJ whole genome shotgun (WGS) entry which is preliminary data.</text>
</comment>
<evidence type="ECO:0000313" key="1">
    <source>
        <dbReference type="EMBL" id="KAK7307923.1"/>
    </source>
</evidence>
<dbReference type="AlphaFoldDB" id="A0AAN9PSJ1"/>
<organism evidence="1 2">
    <name type="scientific">Canavalia gladiata</name>
    <name type="common">Sword bean</name>
    <name type="synonym">Dolichos gladiatus</name>
    <dbReference type="NCBI Taxonomy" id="3824"/>
    <lineage>
        <taxon>Eukaryota</taxon>
        <taxon>Viridiplantae</taxon>
        <taxon>Streptophyta</taxon>
        <taxon>Embryophyta</taxon>
        <taxon>Tracheophyta</taxon>
        <taxon>Spermatophyta</taxon>
        <taxon>Magnoliopsida</taxon>
        <taxon>eudicotyledons</taxon>
        <taxon>Gunneridae</taxon>
        <taxon>Pentapetalae</taxon>
        <taxon>rosids</taxon>
        <taxon>fabids</taxon>
        <taxon>Fabales</taxon>
        <taxon>Fabaceae</taxon>
        <taxon>Papilionoideae</taxon>
        <taxon>50 kb inversion clade</taxon>
        <taxon>NPAAA clade</taxon>
        <taxon>indigoferoid/millettioid clade</taxon>
        <taxon>Phaseoleae</taxon>
        <taxon>Canavalia</taxon>
    </lineage>
</organism>
<sequence>MACGSHGLGGARRLGRNIHDGSWLTWLGRGLGRFGGSHGLVQSAHNWVTACSLKKREIGLWRVRTHTPRDCGSSATPLDQTSGWVFYSNTLALYLPSKIDL</sequence>